<evidence type="ECO:0000313" key="1">
    <source>
        <dbReference type="EMBL" id="WBO23447.1"/>
    </source>
</evidence>
<dbReference type="InterPro" id="IPR016155">
    <property type="entry name" value="Mopterin_synth/thiamin_S_b"/>
</dbReference>
<reference evidence="1 2" key="1">
    <citation type="submission" date="2022-12" db="EMBL/GenBank/DDBJ databases">
        <title>Sphingomonas abieness sp. nov., an endophytic bacterium isolated from Abies koreana.</title>
        <authorList>
            <person name="Jiang L."/>
            <person name="Lee J."/>
        </authorList>
    </citation>
    <scope>NUCLEOTIDE SEQUENCE [LARGE SCALE GENOMIC DNA]</scope>
    <source>
        <strain evidence="2">PAMB 00755</strain>
    </source>
</reference>
<name>A0ABY7NQH4_9SPHN</name>
<sequence>MAVQLLYFAWVREAIGRDGERVELPGDITDVAGLIGWLAMRGGGYATAFAEPQRLRCAIDQNFAGLATPIAGAREIAIFPPVTGG</sequence>
<protein>
    <submittedName>
        <fullName evidence="1">Molybdopterin converting factor subunit 1</fullName>
    </submittedName>
</protein>
<proteinExistence type="predicted"/>
<dbReference type="EMBL" id="CP115174">
    <property type="protein sequence ID" value="WBO23447.1"/>
    <property type="molecule type" value="Genomic_DNA"/>
</dbReference>
<organism evidence="1 2">
    <name type="scientific">Sphingomonas abietis</name>
    <dbReference type="NCBI Taxonomy" id="3012344"/>
    <lineage>
        <taxon>Bacteria</taxon>
        <taxon>Pseudomonadati</taxon>
        <taxon>Pseudomonadota</taxon>
        <taxon>Alphaproteobacteria</taxon>
        <taxon>Sphingomonadales</taxon>
        <taxon>Sphingomonadaceae</taxon>
        <taxon>Sphingomonas</taxon>
    </lineage>
</organism>
<dbReference type="NCBIfam" id="TIGR01682">
    <property type="entry name" value="moaD"/>
    <property type="match status" value="1"/>
</dbReference>
<dbReference type="Pfam" id="PF02597">
    <property type="entry name" value="ThiS"/>
    <property type="match status" value="1"/>
</dbReference>
<keyword evidence="2" id="KW-1185">Reference proteome</keyword>
<dbReference type="InterPro" id="IPR003749">
    <property type="entry name" value="ThiS/MoaD-like"/>
</dbReference>
<dbReference type="CDD" id="cd00754">
    <property type="entry name" value="Ubl_MoaD"/>
    <property type="match status" value="1"/>
</dbReference>
<dbReference type="RefSeq" id="WP_270078079.1">
    <property type="nucleotide sequence ID" value="NZ_CP115174.1"/>
</dbReference>
<dbReference type="Gene3D" id="3.10.20.30">
    <property type="match status" value="1"/>
</dbReference>
<dbReference type="InterPro" id="IPR012675">
    <property type="entry name" value="Beta-grasp_dom_sf"/>
</dbReference>
<evidence type="ECO:0000313" key="2">
    <source>
        <dbReference type="Proteomes" id="UP001210865"/>
    </source>
</evidence>
<dbReference type="Proteomes" id="UP001210865">
    <property type="component" value="Chromosome"/>
</dbReference>
<gene>
    <name evidence="1" type="primary">moaD</name>
    <name evidence="1" type="ORF">PBT88_04775</name>
</gene>
<accession>A0ABY7NQH4</accession>
<dbReference type="SUPFAM" id="SSF54285">
    <property type="entry name" value="MoaD/ThiS"/>
    <property type="match status" value="1"/>
</dbReference>